<dbReference type="Proteomes" id="UP000750711">
    <property type="component" value="Unassembled WGS sequence"/>
</dbReference>
<dbReference type="InterPro" id="IPR036188">
    <property type="entry name" value="FAD/NAD-bd_sf"/>
</dbReference>
<dbReference type="GO" id="GO:0071949">
    <property type="term" value="F:FAD binding"/>
    <property type="evidence" value="ECO:0007669"/>
    <property type="project" value="InterPro"/>
</dbReference>
<organism evidence="5 6">
    <name type="scientific">Trichoglossum hirsutum</name>
    <dbReference type="NCBI Taxonomy" id="265104"/>
    <lineage>
        <taxon>Eukaryota</taxon>
        <taxon>Fungi</taxon>
        <taxon>Dikarya</taxon>
        <taxon>Ascomycota</taxon>
        <taxon>Pezizomycotina</taxon>
        <taxon>Geoglossomycetes</taxon>
        <taxon>Geoglossales</taxon>
        <taxon>Geoglossaceae</taxon>
        <taxon>Trichoglossum</taxon>
    </lineage>
</organism>
<evidence type="ECO:0000313" key="5">
    <source>
        <dbReference type="EMBL" id="KAH0562544.1"/>
    </source>
</evidence>
<evidence type="ECO:0000259" key="4">
    <source>
        <dbReference type="Pfam" id="PF01494"/>
    </source>
</evidence>
<keyword evidence="2" id="KW-0274">FAD</keyword>
<keyword evidence="3" id="KW-0560">Oxidoreductase</keyword>
<sequence length="290" mass="31597">MKVINPAIGRPALGRFVCQSCARFLRAHRQFATTASEAPEIFDVVCVGGGPAGLSLLTALRASRVASNLKIALVESQDLGRTRAWSLPSDQYSNRVSSLTPSSVKFLEDIGAWRYIQSSRVQPYHEMQVWDGVSGSRISFDWASTSSMPPRSPQQKIIAYMTENLNLTSALLTRLEELGGLTILDSTRVENIRLGQETETLDLSAWPVVELANGRRLAARLLVGADGANSPVRAFAGIESRGWDYERHGLVATVQLEGEGWGGAGEKIAYQRFLPTGPVALLPVETLARM</sequence>
<keyword evidence="1" id="KW-0285">Flavoprotein</keyword>
<dbReference type="FunFam" id="3.50.50.60:FF:000245">
    <property type="entry name" value="Ubiquinone biosynthesis monooxygenase COQ6, mitochondrial"/>
    <property type="match status" value="1"/>
</dbReference>
<dbReference type="InterPro" id="IPR051205">
    <property type="entry name" value="UbiH/COQ6_monooxygenase"/>
</dbReference>
<dbReference type="Pfam" id="PF01494">
    <property type="entry name" value="FAD_binding_3"/>
    <property type="match status" value="1"/>
</dbReference>
<dbReference type="SUPFAM" id="SSF51905">
    <property type="entry name" value="FAD/NAD(P)-binding domain"/>
    <property type="match status" value="1"/>
</dbReference>
<evidence type="ECO:0000256" key="2">
    <source>
        <dbReference type="ARBA" id="ARBA00022827"/>
    </source>
</evidence>
<evidence type="ECO:0000256" key="1">
    <source>
        <dbReference type="ARBA" id="ARBA00022630"/>
    </source>
</evidence>
<dbReference type="InterPro" id="IPR002938">
    <property type="entry name" value="FAD-bd"/>
</dbReference>
<evidence type="ECO:0000256" key="3">
    <source>
        <dbReference type="ARBA" id="ARBA00023002"/>
    </source>
</evidence>
<keyword evidence="6" id="KW-1185">Reference proteome</keyword>
<dbReference type="PANTHER" id="PTHR43876">
    <property type="entry name" value="UBIQUINONE BIOSYNTHESIS MONOOXYGENASE COQ6, MITOCHONDRIAL"/>
    <property type="match status" value="1"/>
</dbReference>
<dbReference type="GO" id="GO:0005739">
    <property type="term" value="C:mitochondrion"/>
    <property type="evidence" value="ECO:0007669"/>
    <property type="project" value="TreeGrafter"/>
</dbReference>
<dbReference type="AlphaFoldDB" id="A0A9P8LEK4"/>
<name>A0A9P8LEK4_9PEZI</name>
<feature type="domain" description="FAD-binding" evidence="4">
    <location>
        <begin position="43"/>
        <end position="244"/>
    </location>
</feature>
<accession>A0A9P8LEK4</accession>
<dbReference type="PRINTS" id="PR00420">
    <property type="entry name" value="RNGMNOXGNASE"/>
</dbReference>
<dbReference type="Gene3D" id="3.50.50.60">
    <property type="entry name" value="FAD/NAD(P)-binding domain"/>
    <property type="match status" value="1"/>
</dbReference>
<gene>
    <name evidence="5" type="ORF">GP486_002775</name>
</gene>
<protein>
    <recommendedName>
        <fullName evidence="4">FAD-binding domain-containing protein</fullName>
    </recommendedName>
</protein>
<dbReference type="EMBL" id="JAGHQM010000329">
    <property type="protein sequence ID" value="KAH0562544.1"/>
    <property type="molecule type" value="Genomic_DNA"/>
</dbReference>
<dbReference type="GO" id="GO:0016491">
    <property type="term" value="F:oxidoreductase activity"/>
    <property type="evidence" value="ECO:0007669"/>
    <property type="project" value="UniProtKB-KW"/>
</dbReference>
<comment type="caution">
    <text evidence="5">The sequence shown here is derived from an EMBL/GenBank/DDBJ whole genome shotgun (WGS) entry which is preliminary data.</text>
</comment>
<proteinExistence type="predicted"/>
<evidence type="ECO:0000313" key="6">
    <source>
        <dbReference type="Proteomes" id="UP000750711"/>
    </source>
</evidence>
<reference evidence="5" key="1">
    <citation type="submission" date="2021-03" db="EMBL/GenBank/DDBJ databases">
        <title>Comparative genomics and phylogenomic investigation of the class Geoglossomycetes provide insights into ecological specialization and systematics.</title>
        <authorList>
            <person name="Melie T."/>
            <person name="Pirro S."/>
            <person name="Miller A.N."/>
            <person name="Quandt A."/>
        </authorList>
    </citation>
    <scope>NUCLEOTIDE SEQUENCE</scope>
    <source>
        <strain evidence="5">CAQ_001_2017</strain>
    </source>
</reference>
<dbReference type="PANTHER" id="PTHR43876:SF7">
    <property type="entry name" value="UBIQUINONE BIOSYNTHESIS MONOOXYGENASE COQ6, MITOCHONDRIAL"/>
    <property type="match status" value="1"/>
</dbReference>